<dbReference type="PANTHER" id="PTHR13170:SF16">
    <property type="entry name" value="PROTEIN O-GLCNACASE"/>
    <property type="match status" value="1"/>
</dbReference>
<evidence type="ECO:0000259" key="1">
    <source>
        <dbReference type="PROSITE" id="PS51186"/>
    </source>
</evidence>
<dbReference type="InParanoid" id="A0A3N4LHJ9"/>
<dbReference type="Proteomes" id="UP000277580">
    <property type="component" value="Unassembled WGS sequence"/>
</dbReference>
<dbReference type="AlphaFoldDB" id="A0A3N4LHJ9"/>
<dbReference type="InterPro" id="IPR016181">
    <property type="entry name" value="Acyl_CoA_acyltransferase"/>
</dbReference>
<dbReference type="Gene3D" id="3.40.630.30">
    <property type="match status" value="1"/>
</dbReference>
<dbReference type="Pfam" id="PF00583">
    <property type="entry name" value="Acetyltransf_1"/>
    <property type="match status" value="1"/>
</dbReference>
<gene>
    <name evidence="2" type="ORF">P167DRAFT_569888</name>
</gene>
<organism evidence="2 3">
    <name type="scientific">Morchella conica CCBAS932</name>
    <dbReference type="NCBI Taxonomy" id="1392247"/>
    <lineage>
        <taxon>Eukaryota</taxon>
        <taxon>Fungi</taxon>
        <taxon>Dikarya</taxon>
        <taxon>Ascomycota</taxon>
        <taxon>Pezizomycotina</taxon>
        <taxon>Pezizomycetes</taxon>
        <taxon>Pezizales</taxon>
        <taxon>Morchellaceae</taxon>
        <taxon>Morchella</taxon>
    </lineage>
</organism>
<dbReference type="InterPro" id="IPR051822">
    <property type="entry name" value="Glycosyl_Hydrolase_84"/>
</dbReference>
<evidence type="ECO:0000313" key="3">
    <source>
        <dbReference type="Proteomes" id="UP000277580"/>
    </source>
</evidence>
<dbReference type="GO" id="GO:0009100">
    <property type="term" value="P:glycoprotein metabolic process"/>
    <property type="evidence" value="ECO:0007669"/>
    <property type="project" value="TreeGrafter"/>
</dbReference>
<accession>A0A3N4LHJ9</accession>
<dbReference type="SUPFAM" id="SSF55729">
    <property type="entry name" value="Acyl-CoA N-acyltransferases (Nat)"/>
    <property type="match status" value="1"/>
</dbReference>
<protein>
    <recommendedName>
        <fullName evidence="1">N-acetyltransferase domain-containing protein</fullName>
    </recommendedName>
</protein>
<evidence type="ECO:0000313" key="2">
    <source>
        <dbReference type="EMBL" id="RPB17435.1"/>
    </source>
</evidence>
<dbReference type="GO" id="GO:0016747">
    <property type="term" value="F:acyltransferase activity, transferring groups other than amino-acyl groups"/>
    <property type="evidence" value="ECO:0007669"/>
    <property type="project" value="InterPro"/>
</dbReference>
<name>A0A3N4LHJ9_9PEZI</name>
<proteinExistence type="predicted"/>
<keyword evidence="3" id="KW-1185">Reference proteome</keyword>
<sequence>MAEPAADVKKNAGGAFIRPYNAETDYDAVVEICKATADPSYASALELVPYLYAIPYLLLSPTYTHVLDSGSGTVVGYIIGTPNTRAFVRRYRDTYLPHTTLPPPTTNPPSKLRRSLEESYARPEGMIREDVVDEFPAHLHIDILESHQSQGWGTVLMERFLGGLRSAEEGVKGVHLAMGKDNVRAGRFYGRCGFVARGDLGDGATWMVRGMD</sequence>
<dbReference type="STRING" id="1392247.A0A3N4LHJ9"/>
<dbReference type="EMBL" id="ML119106">
    <property type="protein sequence ID" value="RPB17435.1"/>
    <property type="molecule type" value="Genomic_DNA"/>
</dbReference>
<dbReference type="InterPro" id="IPR000182">
    <property type="entry name" value="GNAT_dom"/>
</dbReference>
<feature type="domain" description="N-acetyltransferase" evidence="1">
    <location>
        <begin position="15"/>
        <end position="212"/>
    </location>
</feature>
<dbReference type="OrthoDB" id="64477at2759"/>
<dbReference type="PROSITE" id="PS51186">
    <property type="entry name" value="GNAT"/>
    <property type="match status" value="1"/>
</dbReference>
<dbReference type="PANTHER" id="PTHR13170">
    <property type="entry name" value="O-GLCNACASE"/>
    <property type="match status" value="1"/>
</dbReference>
<dbReference type="GO" id="GO:0016231">
    <property type="term" value="F:beta-N-acetylglucosaminidase activity"/>
    <property type="evidence" value="ECO:0007669"/>
    <property type="project" value="TreeGrafter"/>
</dbReference>
<reference evidence="2 3" key="1">
    <citation type="journal article" date="2018" name="Nat. Ecol. Evol.">
        <title>Pezizomycetes genomes reveal the molecular basis of ectomycorrhizal truffle lifestyle.</title>
        <authorList>
            <person name="Murat C."/>
            <person name="Payen T."/>
            <person name="Noel B."/>
            <person name="Kuo A."/>
            <person name="Morin E."/>
            <person name="Chen J."/>
            <person name="Kohler A."/>
            <person name="Krizsan K."/>
            <person name="Balestrini R."/>
            <person name="Da Silva C."/>
            <person name="Montanini B."/>
            <person name="Hainaut M."/>
            <person name="Levati E."/>
            <person name="Barry K.W."/>
            <person name="Belfiori B."/>
            <person name="Cichocki N."/>
            <person name="Clum A."/>
            <person name="Dockter R.B."/>
            <person name="Fauchery L."/>
            <person name="Guy J."/>
            <person name="Iotti M."/>
            <person name="Le Tacon F."/>
            <person name="Lindquist E.A."/>
            <person name="Lipzen A."/>
            <person name="Malagnac F."/>
            <person name="Mello A."/>
            <person name="Molinier V."/>
            <person name="Miyauchi S."/>
            <person name="Poulain J."/>
            <person name="Riccioni C."/>
            <person name="Rubini A."/>
            <person name="Sitrit Y."/>
            <person name="Splivallo R."/>
            <person name="Traeger S."/>
            <person name="Wang M."/>
            <person name="Zifcakova L."/>
            <person name="Wipf D."/>
            <person name="Zambonelli A."/>
            <person name="Paolocci F."/>
            <person name="Nowrousian M."/>
            <person name="Ottonello S."/>
            <person name="Baldrian P."/>
            <person name="Spatafora J.W."/>
            <person name="Henrissat B."/>
            <person name="Nagy L.G."/>
            <person name="Aury J.M."/>
            <person name="Wincker P."/>
            <person name="Grigoriev I.V."/>
            <person name="Bonfante P."/>
            <person name="Martin F.M."/>
        </authorList>
    </citation>
    <scope>NUCLEOTIDE SEQUENCE [LARGE SCALE GENOMIC DNA]</scope>
    <source>
        <strain evidence="2 3">CCBAS932</strain>
    </source>
</reference>